<keyword evidence="5" id="KW-1185">Reference proteome</keyword>
<organism evidence="5">
    <name type="scientific">Camponotus floridanus</name>
    <name type="common">Florida carpenter ant</name>
    <dbReference type="NCBI Taxonomy" id="104421"/>
    <lineage>
        <taxon>Eukaryota</taxon>
        <taxon>Metazoa</taxon>
        <taxon>Ecdysozoa</taxon>
        <taxon>Arthropoda</taxon>
        <taxon>Hexapoda</taxon>
        <taxon>Insecta</taxon>
        <taxon>Pterygota</taxon>
        <taxon>Neoptera</taxon>
        <taxon>Endopterygota</taxon>
        <taxon>Hymenoptera</taxon>
        <taxon>Apocrita</taxon>
        <taxon>Aculeata</taxon>
        <taxon>Formicoidea</taxon>
        <taxon>Formicidae</taxon>
        <taxon>Formicinae</taxon>
        <taxon>Camponotus</taxon>
    </lineage>
</organism>
<dbReference type="Proteomes" id="UP000000311">
    <property type="component" value="Unassembled WGS sequence"/>
</dbReference>
<feature type="region of interest" description="Disordered" evidence="3">
    <location>
        <begin position="694"/>
        <end position="715"/>
    </location>
</feature>
<name>E2AEK6_CAMFO</name>
<sequence length="1295" mass="142967">MGGYAWVTLATNDAYSLGALVLAHSLRRVGTKYELACLVTPGVTAAMREKLAAVFSLVQEVNVLDSKDEANLALLARPELGITFTKLHCWRLTQYEKCVFVDADALVVRNCDELFEREELSAAPDVGWPDCFNSGVFVFRPSQQTFASITAFAAAKGSFDGGDQGLLNMYFSDWASKDISKHLPFIYNMCSTATYSYLPAFKQFGDDVRIIHFIGITKPWLQYFDTLTGVVQPPSGSMHLQPLLQLWWNIFCEQVHPQLSPSMATSTLAPIWHVFAPSFYVPSVSNISTYSDAIDDGNVYSRAPDFSEFKDPWEEYSPQNDSFPTDNSSALNDKNDNYYGGAGYEKEAADVGQNDHNTSQFERNQQFHCEQYFCVPIQTQHNSSTNNEHNQQFHCEQYSCVPIQTQHNLSTNNEHNQHREHATFHSEENHSQRQPVQHTEYHWQQYSDQRHQFQPSEQRHYPEHWHEEQKQHNEQYQQHHYEERHHVPRHYNEQKQHSEHHQHSEQSQQHDYYKMDPHHVHHQSVHEQHSTETWHENHTQHTSDQTSHRDYRDHTVSHNDSHPQHHIQNNAQDNFTSHYRQSNEKNSEQFSETANKQIETRRIDFHPSSPAPYTDLRNVAMRSDPNITEHLDNANTGIAGALAQLTLGEARSVEQIAFEEHMRKQSWEQGQIDYMGRDSFDNIWKKICETLSLAPQRQSSPPKEDAAEPKESAATVESVELKTVTPIDVEVKEPVVEADKDLTQSLVCEASEEKLSAAQTTCEISDESVTIAPSSEQEAPALSSEDSITVQSAAIKVSSELSQPDAIESAKPTDTKLSETSTEQSSQELTPQSKSESLPVEAQQTDSEASTCLLADAVCKKEVITPVTQIESEPTPTETKLETPVSATQDATELTTTLSVDSPQSITAPSETSEASLKETAKDVIQSDVMQPLTIDPSEQHADVLLAASEISTISPVPIQVAESVLQAEPKESVSDATAADQAIATTVTAVHESTDIASASIAVEPVQLNGSVCEKPDDIIATAVAESSESSDISIQKVTEPASDLVITTDVLEAPSATIENVESVSSETSPETPSKVEELTESAEQIVKTETTEPAEQANEAEITEVAAKSSSEISETSEIVEPSSAEESTEAKELNIPSTPTVIEATPPTSPSVESTQEAEEKQAGKKSLKKSDSADVEGGGADGESADKKAKKTVKKVTKKPKTKSEEATPSTTADGATVGDGSQSKVKKTVKITKKTGAKTLETDTSVPETPPPPSSPPAAVTSDVPVPPKRKTKSTNAKGTTGKKSETEE</sequence>
<dbReference type="InParanoid" id="E2AEK6"/>
<dbReference type="OrthoDB" id="2014201at2759"/>
<feature type="compositionally biased region" description="Basic and acidic residues" evidence="3">
    <location>
        <begin position="702"/>
        <end position="711"/>
    </location>
</feature>
<dbReference type="EMBL" id="GL438870">
    <property type="protein sequence ID" value="EFN68129.1"/>
    <property type="molecule type" value="Genomic_DNA"/>
</dbReference>
<dbReference type="InterPro" id="IPR050587">
    <property type="entry name" value="GNT1/Glycosyltrans_8"/>
</dbReference>
<evidence type="ECO:0000313" key="5">
    <source>
        <dbReference type="Proteomes" id="UP000000311"/>
    </source>
</evidence>
<feature type="region of interest" description="Disordered" evidence="3">
    <location>
        <begin position="866"/>
        <end position="890"/>
    </location>
</feature>
<reference evidence="4 5" key="1">
    <citation type="journal article" date="2010" name="Science">
        <title>Genomic comparison of the ants Camponotus floridanus and Harpegnathos saltator.</title>
        <authorList>
            <person name="Bonasio R."/>
            <person name="Zhang G."/>
            <person name="Ye C."/>
            <person name="Mutti N.S."/>
            <person name="Fang X."/>
            <person name="Qin N."/>
            <person name="Donahue G."/>
            <person name="Yang P."/>
            <person name="Li Q."/>
            <person name="Li C."/>
            <person name="Zhang P."/>
            <person name="Huang Z."/>
            <person name="Berger S.L."/>
            <person name="Reinberg D."/>
            <person name="Wang J."/>
            <person name="Liebig J."/>
        </authorList>
    </citation>
    <scope>NUCLEOTIDE SEQUENCE [LARGE SCALE GENOMIC DNA]</scope>
    <source>
        <strain evidence="5">C129</strain>
    </source>
</reference>
<dbReference type="Pfam" id="PF01501">
    <property type="entry name" value="Glyco_transf_8"/>
    <property type="match status" value="2"/>
</dbReference>
<dbReference type="InterPro" id="IPR029044">
    <property type="entry name" value="Nucleotide-diphossugar_trans"/>
</dbReference>
<feature type="region of interest" description="Disordered" evidence="3">
    <location>
        <begin position="757"/>
        <end position="847"/>
    </location>
</feature>
<feature type="compositionally biased region" description="Polar residues" evidence="3">
    <location>
        <begin position="757"/>
        <end position="777"/>
    </location>
</feature>
<accession>E2AEK6</accession>
<feature type="compositionally biased region" description="Low complexity" evidence="3">
    <location>
        <begin position="818"/>
        <end position="833"/>
    </location>
</feature>
<feature type="region of interest" description="Disordered" evidence="3">
    <location>
        <begin position="1060"/>
        <end position="1295"/>
    </location>
</feature>
<dbReference type="SUPFAM" id="SSF53448">
    <property type="entry name" value="Nucleotide-diphospho-sugar transferases"/>
    <property type="match status" value="1"/>
</dbReference>
<proteinExistence type="inferred from homology"/>
<evidence type="ECO:0000256" key="1">
    <source>
        <dbReference type="ARBA" id="ARBA00038162"/>
    </source>
</evidence>
<feature type="compositionally biased region" description="Basic and acidic residues" evidence="3">
    <location>
        <begin position="415"/>
        <end position="431"/>
    </location>
</feature>
<feature type="compositionally biased region" description="Low complexity" evidence="3">
    <location>
        <begin position="1063"/>
        <end position="1075"/>
    </location>
</feature>
<feature type="compositionally biased region" description="Polar residues" evidence="3">
    <location>
        <begin position="1212"/>
        <end position="1229"/>
    </location>
</feature>
<dbReference type="Gene3D" id="3.90.550.10">
    <property type="entry name" value="Spore Coat Polysaccharide Biosynthesis Protein SpsA, Chain A"/>
    <property type="match status" value="1"/>
</dbReference>
<dbReference type="OMA" id="HTEHHHW"/>
<gene>
    <name evidence="4" type="ORF">EAG_10715</name>
</gene>
<dbReference type="InterPro" id="IPR002495">
    <property type="entry name" value="Glyco_trans_8"/>
</dbReference>
<evidence type="ECO:0000256" key="2">
    <source>
        <dbReference type="ARBA" id="ARBA00038934"/>
    </source>
</evidence>
<feature type="compositionally biased region" description="Basic and acidic residues" evidence="3">
    <location>
        <begin position="1162"/>
        <end position="1177"/>
    </location>
</feature>
<dbReference type="GO" id="GO:0008466">
    <property type="term" value="F:glycogenin glucosyltransferase activity"/>
    <property type="evidence" value="ECO:0007669"/>
    <property type="project" value="UniProtKB-EC"/>
</dbReference>
<comment type="similarity">
    <text evidence="1">Belongs to the glycosyltransferase 8 family. Glycogenin subfamily.</text>
</comment>
<dbReference type="CDD" id="cd02537">
    <property type="entry name" value="GT8_Glycogenin"/>
    <property type="match status" value="1"/>
</dbReference>
<protein>
    <recommendedName>
        <fullName evidence="2">glycogenin glucosyltransferase</fullName>
        <ecNumber evidence="2">2.4.1.186</ecNumber>
    </recommendedName>
</protein>
<feature type="compositionally biased region" description="Basic and acidic residues" evidence="3">
    <location>
        <begin position="457"/>
        <end position="481"/>
    </location>
</feature>
<feature type="compositionally biased region" description="Basic residues" evidence="3">
    <location>
        <begin position="1193"/>
        <end position="1206"/>
    </location>
</feature>
<dbReference type="PANTHER" id="PTHR11183">
    <property type="entry name" value="GLYCOGENIN SUBFAMILY MEMBER"/>
    <property type="match status" value="1"/>
</dbReference>
<evidence type="ECO:0000313" key="4">
    <source>
        <dbReference type="EMBL" id="EFN68129.1"/>
    </source>
</evidence>
<feature type="compositionally biased region" description="Polar residues" evidence="3">
    <location>
        <begin position="432"/>
        <end position="456"/>
    </location>
</feature>
<evidence type="ECO:0000256" key="3">
    <source>
        <dbReference type="SAM" id="MobiDB-lite"/>
    </source>
</evidence>
<dbReference type="STRING" id="104421.E2AEK6"/>
<feature type="compositionally biased region" description="Low complexity" evidence="3">
    <location>
        <begin position="1243"/>
        <end position="1253"/>
    </location>
</feature>
<dbReference type="FunFam" id="3.90.550.10:FF:000085">
    <property type="entry name" value="Glycogenin, isoform B"/>
    <property type="match status" value="1"/>
</dbReference>
<feature type="region of interest" description="Disordered" evidence="3">
    <location>
        <begin position="519"/>
        <end position="568"/>
    </location>
</feature>
<dbReference type="EC" id="2.4.1.186" evidence="2"/>
<feature type="compositionally biased region" description="Basic and acidic residues" evidence="3">
    <location>
        <begin position="519"/>
        <end position="563"/>
    </location>
</feature>
<feature type="compositionally biased region" description="Low complexity" evidence="3">
    <location>
        <begin position="871"/>
        <end position="884"/>
    </location>
</feature>
<feature type="compositionally biased region" description="Low complexity" evidence="3">
    <location>
        <begin position="1112"/>
        <end position="1126"/>
    </location>
</feature>
<feature type="region of interest" description="Disordered" evidence="3">
    <location>
        <begin position="413"/>
        <end position="481"/>
    </location>
</feature>
<dbReference type="GO" id="GO:0005978">
    <property type="term" value="P:glycogen biosynthetic process"/>
    <property type="evidence" value="ECO:0007669"/>
    <property type="project" value="UniProtKB-ARBA"/>
</dbReference>
<feature type="compositionally biased region" description="Basic residues" evidence="3">
    <location>
        <begin position="1230"/>
        <end position="1242"/>
    </location>
</feature>
<dbReference type="FunCoup" id="E2AEK6">
    <property type="interactions" value="118"/>
</dbReference>